<keyword evidence="7" id="KW-0175">Coiled coil</keyword>
<proteinExistence type="inferred from homology"/>
<dbReference type="GO" id="GO:0003677">
    <property type="term" value="F:DNA binding"/>
    <property type="evidence" value="ECO:0007669"/>
    <property type="project" value="UniProtKB-UniRule"/>
</dbReference>
<evidence type="ECO:0000256" key="5">
    <source>
        <dbReference type="ARBA" id="ARBA00023235"/>
    </source>
</evidence>
<dbReference type="RefSeq" id="WP_173972791.1">
    <property type="nucleotide sequence ID" value="NZ_CADCSU010000160.1"/>
</dbReference>
<feature type="compositionally biased region" description="Acidic residues" evidence="8">
    <location>
        <begin position="875"/>
        <end position="900"/>
    </location>
</feature>
<dbReference type="InterPro" id="IPR002205">
    <property type="entry name" value="Topo_IIA_dom_A"/>
</dbReference>
<dbReference type="EC" id="5.6.2.2" evidence="10"/>
<dbReference type="GO" id="GO:0006265">
    <property type="term" value="P:DNA topological change"/>
    <property type="evidence" value="ECO:0007669"/>
    <property type="project" value="UniProtKB-UniRule"/>
</dbReference>
<protein>
    <submittedName>
        <fullName evidence="10">DNA gyrase subunit A</fullName>
        <ecNumber evidence="10">5.6.2.2</ecNumber>
    </submittedName>
</protein>
<evidence type="ECO:0000256" key="8">
    <source>
        <dbReference type="SAM" id="MobiDB-lite"/>
    </source>
</evidence>
<dbReference type="PROSITE" id="PS52040">
    <property type="entry name" value="TOPO_IIA"/>
    <property type="match status" value="1"/>
</dbReference>
<dbReference type="NCBIfam" id="NF007209">
    <property type="entry name" value="PRK09631.1"/>
    <property type="match status" value="1"/>
</dbReference>
<dbReference type="InterPro" id="IPR013758">
    <property type="entry name" value="Topo_IIA_A/C_ab"/>
</dbReference>
<keyword evidence="5 6" id="KW-0413">Isomerase</keyword>
<evidence type="ECO:0000313" key="10">
    <source>
        <dbReference type="EMBL" id="CAA9202784.1"/>
    </source>
</evidence>
<dbReference type="SMART" id="SM00434">
    <property type="entry name" value="TOP4c"/>
    <property type="match status" value="1"/>
</dbReference>
<dbReference type="Gene3D" id="3.90.199.10">
    <property type="entry name" value="Topoisomerase II, domain 5"/>
    <property type="match status" value="1"/>
</dbReference>
<evidence type="ECO:0000259" key="9">
    <source>
        <dbReference type="PROSITE" id="PS52040"/>
    </source>
</evidence>
<comment type="catalytic activity">
    <reaction evidence="1 6">
        <text>ATP-dependent breakage, passage and rejoining of double-stranded DNA.</text>
        <dbReference type="EC" id="5.6.2.2"/>
    </reaction>
</comment>
<dbReference type="InterPro" id="IPR013760">
    <property type="entry name" value="Topo_IIA-like_dom_sf"/>
</dbReference>
<feature type="active site" description="O-(5'-phospho-DNA)-tyrosine intermediate" evidence="6">
    <location>
        <position position="165"/>
    </location>
</feature>
<dbReference type="Proteomes" id="UP000479938">
    <property type="component" value="Unassembled WGS sequence"/>
</dbReference>
<evidence type="ECO:0000256" key="7">
    <source>
        <dbReference type="SAM" id="Coils"/>
    </source>
</evidence>
<accession>A0A6J4GXR1</accession>
<dbReference type="Gene3D" id="3.30.1360.40">
    <property type="match status" value="1"/>
</dbReference>
<feature type="region of interest" description="Disordered" evidence="8">
    <location>
        <begin position="873"/>
        <end position="907"/>
    </location>
</feature>
<reference evidence="10 11" key="1">
    <citation type="submission" date="2020-02" db="EMBL/GenBank/DDBJ databases">
        <authorList>
            <person name="Criscuolo A."/>
        </authorList>
    </citation>
    <scope>NUCLEOTIDE SEQUENCE [LARGE SCALE GENOMIC DNA]</scope>
    <source>
        <strain evidence="10">CIP105534</strain>
    </source>
</reference>
<comment type="similarity">
    <text evidence="2">Belongs to the type II topoisomerase GyrA/ParC subunit family.</text>
</comment>
<evidence type="ECO:0000256" key="2">
    <source>
        <dbReference type="ARBA" id="ARBA00008263"/>
    </source>
</evidence>
<keyword evidence="4 6" id="KW-0238">DNA-binding</keyword>
<organism evidence="10 11">
    <name type="scientific">Flavobacterium bizetiae</name>
    <dbReference type="NCBI Taxonomy" id="2704140"/>
    <lineage>
        <taxon>Bacteria</taxon>
        <taxon>Pseudomonadati</taxon>
        <taxon>Bacteroidota</taxon>
        <taxon>Flavobacteriia</taxon>
        <taxon>Flavobacteriales</taxon>
        <taxon>Flavobacteriaceae</taxon>
        <taxon>Flavobacterium</taxon>
    </lineage>
</organism>
<dbReference type="Pfam" id="PF00521">
    <property type="entry name" value="DNA_topoisoIV"/>
    <property type="match status" value="1"/>
</dbReference>
<dbReference type="SUPFAM" id="SSF56719">
    <property type="entry name" value="Type II DNA topoisomerase"/>
    <property type="match status" value="1"/>
</dbReference>
<dbReference type="GO" id="GO:0003918">
    <property type="term" value="F:DNA topoisomerase type II (double strand cut, ATP-hydrolyzing) activity"/>
    <property type="evidence" value="ECO:0007669"/>
    <property type="project" value="UniProtKB-EC"/>
</dbReference>
<dbReference type="NCBIfam" id="NF009397">
    <property type="entry name" value="PRK12758.1"/>
    <property type="match status" value="1"/>
</dbReference>
<feature type="region of interest" description="Disordered" evidence="8">
    <location>
        <begin position="1"/>
        <end position="32"/>
    </location>
</feature>
<evidence type="ECO:0000256" key="4">
    <source>
        <dbReference type="ARBA" id="ARBA00023125"/>
    </source>
</evidence>
<sequence length="907" mass="103186">MKDEEDDNIIPNDEENNSEENQLDDNQDGDDSEEIISVNAKNFEGQHFYENQEEEGEDVITKVTGMYKDWFLDYASYVILERAVPAIEDGFKPVQRRIMHSLKELDDGRYNKVANVVGHTMQYHPHGDASIGDAMVQIGQKDLLIDCQGNWGNILTGDGAAASRYIEARLSKFALEVLYSPKITDWGVSYDGRRAEPNNLPVKFPLLLAQGAEGIAVGLSTKVLPHNFNELIDASIKILKGKAFTLYPDFMTQGIADVSNYNDGLRGGRVRVRAKIAQLDKNTLVITQIPFSTNTTTLIDSILKANDKGKIKIKKIEDNTAADVEILIHLFPGVSPDKTIDALFAFTACETSVAPLGCVIEDNKPLFIGVSEMLKISTHRTVDLLRQELEIQLEELKNKWHFSTLEKIFIREEMYIDFKLYSDRESLYKYLYDRFEPFKKSFVREINDDDLQRLTQIPMIRITRFDSDKADDFISKLEDEMKEVEHNLANLTDFAIAYFTKLKEKYGKGRERQTELRVFDNVEATKVVLRNTKLYVNREEGFVGTSLKKDEYVGDCSDIDDVIVFLRDGTLMVTKVDAKTFIGKDIIHVAVFDKSDKRTIYNMMYRDGKSGPSYIKRFNVSGVTRDKAYDLTNGTNGSQVVYFSHNPNGEAEVVTILLRQVGTIKKLKFDIDFAKLAIKGRASKGNLVTKYPIKKIELKEKGISTLLPRKVWFDDTVKRLNVDARGELLGEFKPSDKILVISQAGKLKVIIPELSTHFEEDMIVLEKFNPKKPISAIYYDGEKERYYLKRFLVENEGKEESFITDHPNSQLEIVSTDYRPVAQLIFAKVKGVQKEDLHIDVEDFIAVKGFKALGNQLTTDKLKQVNLLDPLPYEEPVEEVPERPELDDDDSVETELDDDGQIGLVLD</sequence>
<dbReference type="AlphaFoldDB" id="A0A6J4GXR1"/>
<dbReference type="EMBL" id="CADCSU010000160">
    <property type="protein sequence ID" value="CAA9202784.1"/>
    <property type="molecule type" value="Genomic_DNA"/>
</dbReference>
<evidence type="ECO:0000256" key="6">
    <source>
        <dbReference type="PROSITE-ProRule" id="PRU01384"/>
    </source>
</evidence>
<dbReference type="PANTHER" id="PTHR43493">
    <property type="entry name" value="DNA GYRASE/TOPOISOMERASE SUBUNIT A"/>
    <property type="match status" value="1"/>
</dbReference>
<evidence type="ECO:0000313" key="11">
    <source>
        <dbReference type="Proteomes" id="UP000479938"/>
    </source>
</evidence>
<evidence type="ECO:0000256" key="1">
    <source>
        <dbReference type="ARBA" id="ARBA00000185"/>
    </source>
</evidence>
<evidence type="ECO:0000256" key="3">
    <source>
        <dbReference type="ARBA" id="ARBA00023029"/>
    </source>
</evidence>
<name>A0A6J4GXR1_9FLAO</name>
<dbReference type="PANTHER" id="PTHR43493:SF5">
    <property type="entry name" value="DNA GYRASE SUBUNIT A, CHLOROPLASTIC_MITOCHONDRIAL"/>
    <property type="match status" value="1"/>
</dbReference>
<dbReference type="GO" id="GO:0005737">
    <property type="term" value="C:cytoplasm"/>
    <property type="evidence" value="ECO:0007669"/>
    <property type="project" value="TreeGrafter"/>
</dbReference>
<keyword evidence="3 6" id="KW-0799">Topoisomerase</keyword>
<dbReference type="GO" id="GO:0009330">
    <property type="term" value="C:DNA topoisomerase type II (double strand cut, ATP-hydrolyzing) complex"/>
    <property type="evidence" value="ECO:0007669"/>
    <property type="project" value="TreeGrafter"/>
</dbReference>
<dbReference type="GO" id="GO:0005524">
    <property type="term" value="F:ATP binding"/>
    <property type="evidence" value="ECO:0007669"/>
    <property type="project" value="InterPro"/>
</dbReference>
<feature type="coiled-coil region" evidence="7">
    <location>
        <begin position="467"/>
        <end position="494"/>
    </location>
</feature>
<dbReference type="InterPro" id="IPR050220">
    <property type="entry name" value="Type_II_DNA_Topoisomerases"/>
</dbReference>
<dbReference type="Gene3D" id="1.10.268.10">
    <property type="entry name" value="Topoisomerase, domain 3"/>
    <property type="match status" value="1"/>
</dbReference>
<dbReference type="InterPro" id="IPR013757">
    <property type="entry name" value="Topo_IIA_A_a_sf"/>
</dbReference>
<feature type="domain" description="Topo IIA-type catalytic" evidence="9">
    <location>
        <begin position="84"/>
        <end position="527"/>
    </location>
</feature>
<keyword evidence="11" id="KW-1185">Reference proteome</keyword>
<gene>
    <name evidence="10" type="primary">gyrA_2</name>
    <name evidence="10" type="ORF">FLA105534_04281</name>
</gene>